<keyword evidence="3" id="KW-0547">Nucleotide-binding</keyword>
<evidence type="ECO:0000256" key="1">
    <source>
        <dbReference type="ARBA" id="ARBA00004651"/>
    </source>
</evidence>
<feature type="domain" description="ABC transmembrane type-1" evidence="9">
    <location>
        <begin position="19"/>
        <end position="301"/>
    </location>
</feature>
<dbReference type="PANTHER" id="PTHR24221">
    <property type="entry name" value="ATP-BINDING CASSETTE SUB-FAMILY B"/>
    <property type="match status" value="1"/>
</dbReference>
<dbReference type="InterPro" id="IPR014216">
    <property type="entry name" value="ABC_transptr_CydD"/>
</dbReference>
<dbReference type="SMART" id="SM00382">
    <property type="entry name" value="AAA"/>
    <property type="match status" value="1"/>
</dbReference>
<dbReference type="PANTHER" id="PTHR24221:SF590">
    <property type="entry name" value="COMPONENT LINKED WITH THE ASSEMBLY OF CYTOCHROME' TRANSPORT TRANSMEMBRANE ATP-BINDING PROTEIN ABC TRANSPORTER CYDD-RELATED"/>
    <property type="match status" value="1"/>
</dbReference>
<proteinExistence type="predicted"/>
<keyword evidence="2 7" id="KW-0812">Transmembrane</keyword>
<dbReference type="InterPro" id="IPR003439">
    <property type="entry name" value="ABC_transporter-like_ATP-bd"/>
</dbReference>
<dbReference type="PROSITE" id="PS00211">
    <property type="entry name" value="ABC_TRANSPORTER_1"/>
    <property type="match status" value="1"/>
</dbReference>
<keyword evidence="11" id="KW-1185">Reference proteome</keyword>
<feature type="transmembrane region" description="Helical" evidence="7">
    <location>
        <begin position="21"/>
        <end position="46"/>
    </location>
</feature>
<organism evidence="10 11">
    <name type="scientific">Candidatus Clostridium stratigraminis</name>
    <dbReference type="NCBI Taxonomy" id="3381661"/>
    <lineage>
        <taxon>Bacteria</taxon>
        <taxon>Bacillati</taxon>
        <taxon>Bacillota</taxon>
        <taxon>Clostridia</taxon>
        <taxon>Eubacteriales</taxon>
        <taxon>Clostridiaceae</taxon>
        <taxon>Clostridium</taxon>
    </lineage>
</organism>
<feature type="transmembrane region" description="Helical" evidence="7">
    <location>
        <begin position="133"/>
        <end position="153"/>
    </location>
</feature>
<dbReference type="PROSITE" id="PS50893">
    <property type="entry name" value="ABC_TRANSPORTER_2"/>
    <property type="match status" value="1"/>
</dbReference>
<evidence type="ECO:0000256" key="4">
    <source>
        <dbReference type="ARBA" id="ARBA00022840"/>
    </source>
</evidence>
<keyword evidence="4" id="KW-0067">ATP-binding</keyword>
<sequence length="571" mass="64153">MFNKRLLKESTTKKLYIPAATLSALLNSAFTILNAYFLALIVNGVFIKKLGVMDIKNYIVMFAANAALKSLVNFIIDVYIKNCSEDIKESIRVNTFTLILSSNPFKVKNQKLGEVINILTEGIENITPYYSQYIPQAFAAFLIPITICIAVVFTDRLSALIMLITYPIIPFFMRLIGYKAKEVNERQWKKLNVLSSHFMEVLQGLSTLKLFGRSKLQEKKVFEISEAYRKSTMEVLRVSFLSALVLELSATISTAVLAVNLGLRLVYSKIDFFSAFFVLVLAPEFYLPMRQLGMKFHASLNGQVAIEKVQAAEEAFKEIESHKEVFINSDQIAVEIKNLSFAHEEKETLNNITFNINKGEKVALVGESGSGKTTLINIISGFLKPEYEKVLINGIDINKIEKQEYFKCISIVPQFPHIYNMSIENNVSLGSSADLEKLLSICESTKVSDFAEGYEAKYKTQIGEGEKVELSGGEKQRIALARALYKTSGLLILDEPTSALDPETEEMLTSIFSENLKERTVLIAAHRLNTIKKADKIVVLSHGHIAEMGSHKELIDKKGLYYEMITAKEVQ</sequence>
<feature type="transmembrane region" description="Helical" evidence="7">
    <location>
        <begin position="265"/>
        <end position="287"/>
    </location>
</feature>
<dbReference type="InterPro" id="IPR011527">
    <property type="entry name" value="ABC1_TM_dom"/>
</dbReference>
<feature type="transmembrane region" description="Helical" evidence="7">
    <location>
        <begin position="159"/>
        <end position="177"/>
    </location>
</feature>
<name>A0ABW8T3W2_9CLOT</name>
<comment type="subcellular location">
    <subcellularLocation>
        <location evidence="1">Cell membrane</location>
        <topology evidence="1">Multi-pass membrane protein</topology>
    </subcellularLocation>
</comment>
<evidence type="ECO:0000256" key="5">
    <source>
        <dbReference type="ARBA" id="ARBA00022989"/>
    </source>
</evidence>
<dbReference type="NCBIfam" id="TIGR02857">
    <property type="entry name" value="CydD"/>
    <property type="match status" value="1"/>
</dbReference>
<protein>
    <submittedName>
        <fullName evidence="10">Thiol reductant ABC exporter subunit CydD</fullName>
    </submittedName>
</protein>
<feature type="transmembrane region" description="Helical" evidence="7">
    <location>
        <begin position="238"/>
        <end position="259"/>
    </location>
</feature>
<evidence type="ECO:0000256" key="3">
    <source>
        <dbReference type="ARBA" id="ARBA00022741"/>
    </source>
</evidence>
<evidence type="ECO:0000313" key="10">
    <source>
        <dbReference type="EMBL" id="MFL0247137.1"/>
    </source>
</evidence>
<dbReference type="SUPFAM" id="SSF90123">
    <property type="entry name" value="ABC transporter transmembrane region"/>
    <property type="match status" value="1"/>
</dbReference>
<evidence type="ECO:0000259" key="8">
    <source>
        <dbReference type="PROSITE" id="PS50893"/>
    </source>
</evidence>
<reference evidence="10 11" key="1">
    <citation type="submission" date="2024-11" db="EMBL/GenBank/DDBJ databases">
        <authorList>
            <person name="Heng Y.C."/>
            <person name="Lim A.C.H."/>
            <person name="Lee J.K.Y."/>
            <person name="Kittelmann S."/>
        </authorList>
    </citation>
    <scope>NUCLEOTIDE SEQUENCE [LARGE SCALE GENOMIC DNA]</scope>
    <source>
        <strain evidence="10 11">WILCCON 0185</strain>
    </source>
</reference>
<keyword evidence="5 7" id="KW-1133">Transmembrane helix</keyword>
<dbReference type="Pfam" id="PF00005">
    <property type="entry name" value="ABC_tran"/>
    <property type="match status" value="1"/>
</dbReference>
<dbReference type="SUPFAM" id="SSF52540">
    <property type="entry name" value="P-loop containing nucleoside triphosphate hydrolases"/>
    <property type="match status" value="1"/>
</dbReference>
<dbReference type="InterPro" id="IPR003593">
    <property type="entry name" value="AAA+_ATPase"/>
</dbReference>
<dbReference type="PROSITE" id="PS50929">
    <property type="entry name" value="ABC_TM1F"/>
    <property type="match status" value="1"/>
</dbReference>
<dbReference type="Proteomes" id="UP001623591">
    <property type="component" value="Unassembled WGS sequence"/>
</dbReference>
<dbReference type="Pfam" id="PF00664">
    <property type="entry name" value="ABC_membrane"/>
    <property type="match status" value="1"/>
</dbReference>
<dbReference type="RefSeq" id="WP_406769581.1">
    <property type="nucleotide sequence ID" value="NZ_JBJHZZ010000004.1"/>
</dbReference>
<dbReference type="Gene3D" id="1.20.1560.10">
    <property type="entry name" value="ABC transporter type 1, transmembrane domain"/>
    <property type="match status" value="1"/>
</dbReference>
<dbReference type="CDD" id="cd18584">
    <property type="entry name" value="ABC_6TM_AarD_CydD"/>
    <property type="match status" value="1"/>
</dbReference>
<gene>
    <name evidence="10" type="primary">cydD</name>
    <name evidence="10" type="ORF">ACJDUG_09140</name>
</gene>
<evidence type="ECO:0000313" key="11">
    <source>
        <dbReference type="Proteomes" id="UP001623591"/>
    </source>
</evidence>
<evidence type="ECO:0000256" key="7">
    <source>
        <dbReference type="SAM" id="Phobius"/>
    </source>
</evidence>
<accession>A0ABW8T3W2</accession>
<evidence type="ECO:0000259" key="9">
    <source>
        <dbReference type="PROSITE" id="PS50929"/>
    </source>
</evidence>
<dbReference type="InterPro" id="IPR036640">
    <property type="entry name" value="ABC1_TM_sf"/>
</dbReference>
<comment type="caution">
    <text evidence="10">The sequence shown here is derived from an EMBL/GenBank/DDBJ whole genome shotgun (WGS) entry which is preliminary data.</text>
</comment>
<evidence type="ECO:0000256" key="2">
    <source>
        <dbReference type="ARBA" id="ARBA00022692"/>
    </source>
</evidence>
<dbReference type="InterPro" id="IPR027417">
    <property type="entry name" value="P-loop_NTPase"/>
</dbReference>
<evidence type="ECO:0000256" key="6">
    <source>
        <dbReference type="ARBA" id="ARBA00023136"/>
    </source>
</evidence>
<dbReference type="InterPro" id="IPR039421">
    <property type="entry name" value="Type_1_exporter"/>
</dbReference>
<feature type="domain" description="ABC transporter" evidence="8">
    <location>
        <begin position="334"/>
        <end position="567"/>
    </location>
</feature>
<dbReference type="Gene3D" id="3.40.50.300">
    <property type="entry name" value="P-loop containing nucleotide triphosphate hydrolases"/>
    <property type="match status" value="1"/>
</dbReference>
<dbReference type="InterPro" id="IPR017871">
    <property type="entry name" value="ABC_transporter-like_CS"/>
</dbReference>
<keyword evidence="6 7" id="KW-0472">Membrane</keyword>
<feature type="transmembrane region" description="Helical" evidence="7">
    <location>
        <begin position="58"/>
        <end position="80"/>
    </location>
</feature>
<dbReference type="EMBL" id="JBJHZZ010000004">
    <property type="protein sequence ID" value="MFL0247137.1"/>
    <property type="molecule type" value="Genomic_DNA"/>
</dbReference>